<comment type="caution">
    <text evidence="1">The sequence shown here is derived from an EMBL/GenBank/DDBJ whole genome shotgun (WGS) entry which is preliminary data.</text>
</comment>
<keyword evidence="2" id="KW-1185">Reference proteome</keyword>
<accession>A0A8J2HNL8</accession>
<sequence length="124" mass="14509">MSEQNQKLVKNNLLKHLLQELNLSAGSIEDILDNVLDKTFNTVDDNLGTIYKRKKFYEKNFPYVSPIQIPLNNSSSKKKQFFHYVPLKGTIKHDIFEGVLAYDLKLYLDDLVDKGWFSYKLLNH</sequence>
<gene>
    <name evidence="1" type="ORF">HICCMSTLAB_LOCUS9747</name>
</gene>
<dbReference type="OrthoDB" id="7699017at2759"/>
<dbReference type="EMBL" id="CAJNRD030001122">
    <property type="protein sequence ID" value="CAG5100674.1"/>
    <property type="molecule type" value="Genomic_DNA"/>
</dbReference>
<evidence type="ECO:0000313" key="1">
    <source>
        <dbReference type="EMBL" id="CAG5100674.1"/>
    </source>
</evidence>
<organism evidence="1 2">
    <name type="scientific">Cotesia congregata</name>
    <name type="common">Parasitoid wasp</name>
    <name type="synonym">Apanteles congregatus</name>
    <dbReference type="NCBI Taxonomy" id="51543"/>
    <lineage>
        <taxon>Eukaryota</taxon>
        <taxon>Metazoa</taxon>
        <taxon>Ecdysozoa</taxon>
        <taxon>Arthropoda</taxon>
        <taxon>Hexapoda</taxon>
        <taxon>Insecta</taxon>
        <taxon>Pterygota</taxon>
        <taxon>Neoptera</taxon>
        <taxon>Endopterygota</taxon>
        <taxon>Hymenoptera</taxon>
        <taxon>Apocrita</taxon>
        <taxon>Ichneumonoidea</taxon>
        <taxon>Braconidae</taxon>
        <taxon>Microgastrinae</taxon>
        <taxon>Cotesia</taxon>
    </lineage>
</organism>
<evidence type="ECO:0000313" key="2">
    <source>
        <dbReference type="Proteomes" id="UP000786811"/>
    </source>
</evidence>
<dbReference type="AlphaFoldDB" id="A0A8J2HNL8"/>
<reference evidence="1" key="1">
    <citation type="submission" date="2021-04" db="EMBL/GenBank/DDBJ databases">
        <authorList>
            <person name="Chebbi M.A.C M."/>
        </authorList>
    </citation>
    <scope>NUCLEOTIDE SEQUENCE</scope>
</reference>
<dbReference type="Proteomes" id="UP000786811">
    <property type="component" value="Unassembled WGS sequence"/>
</dbReference>
<proteinExistence type="predicted"/>
<protein>
    <submittedName>
        <fullName evidence="1">Uncharacterized protein</fullName>
    </submittedName>
</protein>
<name>A0A8J2HNL8_COTCN</name>